<dbReference type="SUPFAM" id="SSF46785">
    <property type="entry name" value="Winged helix' DNA-binding domain"/>
    <property type="match status" value="1"/>
</dbReference>
<organism evidence="5 6">
    <name type="scientific">Vibrio scophthalmi</name>
    <dbReference type="NCBI Taxonomy" id="45658"/>
    <lineage>
        <taxon>Bacteria</taxon>
        <taxon>Pseudomonadati</taxon>
        <taxon>Pseudomonadota</taxon>
        <taxon>Gammaproteobacteria</taxon>
        <taxon>Vibrionales</taxon>
        <taxon>Vibrionaceae</taxon>
        <taxon>Vibrio</taxon>
    </lineage>
</organism>
<evidence type="ECO:0000313" key="6">
    <source>
        <dbReference type="Proteomes" id="UP000092528"/>
    </source>
</evidence>
<evidence type="ECO:0000256" key="1">
    <source>
        <dbReference type="ARBA" id="ARBA00023015"/>
    </source>
</evidence>
<dbReference type="EMBL" id="CP016415">
    <property type="protein sequence ID" value="ANU39057.1"/>
    <property type="molecule type" value="Genomic_DNA"/>
</dbReference>
<dbReference type="Pfam" id="PF00455">
    <property type="entry name" value="DeoRC"/>
    <property type="match status" value="1"/>
</dbReference>
<sequence length="302" mass="33692">MTKNSLKITNSGHLKIIKRHNEFLFAQNVKFGQNKPNIKIKGLVMNEVQRHRRLLEYLENHTYISTNDYVEMLDISLSTARRDITKLAEEGRLTKMRNGAEAIRHDEQVSNAHTTSHFIPAEMDIDNYDAKVRIARAAADLCEENDSVIVSGSNTTFLMGEHLAGHNIQVITNFMPLAYQLIQANHPSLIILGGQYLPERHITISPDAESADEHSSRFVFFTGTGITKAGVYTSDILVYMAEKKLLEYGDRLIALMDSSKIGKHGGKLLACASQLDTLITDEAADKETLQSLVEAGVKIILV</sequence>
<dbReference type="Proteomes" id="UP000092528">
    <property type="component" value="Chromosome 2"/>
</dbReference>
<dbReference type="SMART" id="SM01134">
    <property type="entry name" value="DeoRC"/>
    <property type="match status" value="1"/>
</dbReference>
<dbReference type="InterPro" id="IPR036388">
    <property type="entry name" value="WH-like_DNA-bd_sf"/>
</dbReference>
<evidence type="ECO:0000259" key="4">
    <source>
        <dbReference type="PROSITE" id="PS51000"/>
    </source>
</evidence>
<evidence type="ECO:0000313" key="5">
    <source>
        <dbReference type="EMBL" id="ANU39057.1"/>
    </source>
</evidence>
<dbReference type="SMART" id="SM00420">
    <property type="entry name" value="HTH_DEOR"/>
    <property type="match status" value="1"/>
</dbReference>
<dbReference type="AlphaFoldDB" id="A0A1C7FH65"/>
<dbReference type="GO" id="GO:0003700">
    <property type="term" value="F:DNA-binding transcription factor activity"/>
    <property type="evidence" value="ECO:0007669"/>
    <property type="project" value="InterPro"/>
</dbReference>
<dbReference type="PRINTS" id="PR00037">
    <property type="entry name" value="HTHLACR"/>
</dbReference>
<dbReference type="NCBIfam" id="NF010034">
    <property type="entry name" value="PRK13509.1"/>
    <property type="match status" value="1"/>
</dbReference>
<gene>
    <name evidence="5" type="ORF">VSVS05_04021</name>
</gene>
<dbReference type="InterPro" id="IPR018356">
    <property type="entry name" value="Tscrpt_reg_HTH_DeoR_CS"/>
</dbReference>
<proteinExistence type="predicted"/>
<name>A0A1C7FH65_9VIBR</name>
<dbReference type="InterPro" id="IPR037171">
    <property type="entry name" value="NagB/RpiA_transferase-like"/>
</dbReference>
<evidence type="ECO:0000256" key="2">
    <source>
        <dbReference type="ARBA" id="ARBA00023125"/>
    </source>
</evidence>
<keyword evidence="1" id="KW-0805">Transcription regulation</keyword>
<dbReference type="InterPro" id="IPR036390">
    <property type="entry name" value="WH_DNA-bd_sf"/>
</dbReference>
<feature type="domain" description="HTH deoR-type" evidence="4">
    <location>
        <begin position="47"/>
        <end position="102"/>
    </location>
</feature>
<keyword evidence="2" id="KW-0238">DNA-binding</keyword>
<dbReference type="PROSITE" id="PS00894">
    <property type="entry name" value="HTH_DEOR_1"/>
    <property type="match status" value="1"/>
</dbReference>
<accession>A0A1C7FH65</accession>
<dbReference type="InterPro" id="IPR050313">
    <property type="entry name" value="Carb_Metab_HTH_regulators"/>
</dbReference>
<dbReference type="Gene3D" id="1.10.10.10">
    <property type="entry name" value="Winged helix-like DNA-binding domain superfamily/Winged helix DNA-binding domain"/>
    <property type="match status" value="1"/>
</dbReference>
<dbReference type="InterPro" id="IPR001034">
    <property type="entry name" value="DeoR_HTH"/>
</dbReference>
<dbReference type="SUPFAM" id="SSF100950">
    <property type="entry name" value="NagB/RpiA/CoA transferase-like"/>
    <property type="match status" value="1"/>
</dbReference>
<keyword evidence="3" id="KW-0804">Transcription</keyword>
<dbReference type="GO" id="GO:0003677">
    <property type="term" value="F:DNA binding"/>
    <property type="evidence" value="ECO:0007669"/>
    <property type="project" value="UniProtKB-KW"/>
</dbReference>
<dbReference type="PANTHER" id="PTHR30363">
    <property type="entry name" value="HTH-TYPE TRANSCRIPTIONAL REGULATOR SRLR-RELATED"/>
    <property type="match status" value="1"/>
</dbReference>
<keyword evidence="6" id="KW-1185">Reference proteome</keyword>
<evidence type="ECO:0000256" key="3">
    <source>
        <dbReference type="ARBA" id="ARBA00023163"/>
    </source>
</evidence>
<dbReference type="PATRIC" id="fig|45658.7.peg.3989"/>
<dbReference type="Pfam" id="PF08220">
    <property type="entry name" value="HTH_DeoR"/>
    <property type="match status" value="1"/>
</dbReference>
<reference evidence="5 6" key="1">
    <citation type="submission" date="2016-07" db="EMBL/GenBank/DDBJ databases">
        <title>Genome sequencing of Vibrio scophthalmi strain VS-05, an isolated from Paralichthys olivaceus.</title>
        <authorList>
            <person name="Han H.-J."/>
        </authorList>
    </citation>
    <scope>NUCLEOTIDE SEQUENCE [LARGE SCALE GENOMIC DNA]</scope>
    <source>
        <strain evidence="5 6">VS-05</strain>
    </source>
</reference>
<dbReference type="PANTHER" id="PTHR30363:SF55">
    <property type="entry name" value="HTH-TYPE TRANSCRIPTIONAL REGULATOR ULAR"/>
    <property type="match status" value="1"/>
</dbReference>
<protein>
    <submittedName>
        <fullName evidence="5">HTH-type transcriptional regulator UlaR</fullName>
    </submittedName>
</protein>
<dbReference type="InterPro" id="IPR014036">
    <property type="entry name" value="DeoR-like_C"/>
</dbReference>
<dbReference type="STRING" id="45658.VSVS12_03166"/>
<dbReference type="PROSITE" id="PS51000">
    <property type="entry name" value="HTH_DEOR_2"/>
    <property type="match status" value="1"/>
</dbReference>